<comment type="caution">
    <text evidence="8">The sequence shown here is derived from an EMBL/GenBank/DDBJ whole genome shotgun (WGS) entry which is preliminary data.</text>
</comment>
<keyword evidence="2 6" id="KW-0812">Transmembrane</keyword>
<dbReference type="Gene3D" id="2.60.40.1120">
    <property type="entry name" value="Carboxypeptidase-like, regulatory domain"/>
    <property type="match status" value="1"/>
</dbReference>
<dbReference type="SUPFAM" id="SSF103473">
    <property type="entry name" value="MFS general substrate transporter"/>
    <property type="match status" value="1"/>
</dbReference>
<feature type="transmembrane region" description="Helical" evidence="6">
    <location>
        <begin position="285"/>
        <end position="304"/>
    </location>
</feature>
<dbReference type="EMBL" id="JASVWF010000001">
    <property type="protein sequence ID" value="MDL5155245.1"/>
    <property type="molecule type" value="Genomic_DNA"/>
</dbReference>
<feature type="transmembrane region" description="Helical" evidence="6">
    <location>
        <begin position="449"/>
        <end position="470"/>
    </location>
</feature>
<dbReference type="Pfam" id="PF13620">
    <property type="entry name" value="CarboxypepD_reg"/>
    <property type="match status" value="1"/>
</dbReference>
<feature type="transmembrane region" description="Helical" evidence="6">
    <location>
        <begin position="238"/>
        <end position="256"/>
    </location>
</feature>
<dbReference type="Pfam" id="PF07690">
    <property type="entry name" value="MFS_1"/>
    <property type="match status" value="1"/>
</dbReference>
<dbReference type="PANTHER" id="PTHR42718:SF39">
    <property type="entry name" value="ACTINORHODIN TRANSPORTER-RELATED"/>
    <property type="match status" value="1"/>
</dbReference>
<dbReference type="InterPro" id="IPR036259">
    <property type="entry name" value="MFS_trans_sf"/>
</dbReference>
<sequence length="606" mass="62226">MSAPGQDVQQPDRNRWRALVVCLVAGFMTLLDVSIVNVALPSMQRGLGASSAELSWVVSGYALTFGLVLVSSGRLGDDRGRKKMFLISLALFTVTSAVAGFSVDPTMLVIARLLQGAAGGMLNPQVIGVIQQLFTGRERGRAFGLFGAVIGISTAVGPLAGGALLEWVGEAEGWRWVFYVNVPIGIVALLLGLWWLPRDEAQTGGRRPLDVVGAILLGGAVVALMLPLVLSEQDVSGAPWWLIGVAVLLGLLFVAWERRAKRTHGHPLVNFALLRTRSYAMGTSLGLLYFAGFTSIFFVLTLFLQQGRGFTPLEAGLALTPFAVGSAVSSAVGGRLISRLGKPLIVGGLVTVVVGLVATDIVLRSDPTAVGWAIALPLLVAGVGGGFVIAPNQTLALEEVPAREGGTAAGVLQTGQRIGSAIGISAVGAVFFGSLSSSRGDWSSSISSGLIITVGLVVLALIVGVVDLLVGRRGRTAVPDGGSSPSSPSSSTAEEAPGPATSNGTGPATPVGPAVVGKVVRSEDGEPVPGAVLTLVDEAGHQAARAEGDETGAFRLVTARSGTYQLVARAEGRAPDVGRVSISGSESAFDVVLGPSATEHALPIIH</sequence>
<evidence type="ECO:0000256" key="5">
    <source>
        <dbReference type="SAM" id="MobiDB-lite"/>
    </source>
</evidence>
<keyword evidence="4 6" id="KW-0472">Membrane</keyword>
<organism evidence="8 9">
    <name type="scientific">Actinomycetospora termitidis</name>
    <dbReference type="NCBI Taxonomy" id="3053470"/>
    <lineage>
        <taxon>Bacteria</taxon>
        <taxon>Bacillati</taxon>
        <taxon>Actinomycetota</taxon>
        <taxon>Actinomycetes</taxon>
        <taxon>Pseudonocardiales</taxon>
        <taxon>Pseudonocardiaceae</taxon>
        <taxon>Actinomycetospora</taxon>
    </lineage>
</organism>
<feature type="transmembrane region" description="Helical" evidence="6">
    <location>
        <begin position="369"/>
        <end position="390"/>
    </location>
</feature>
<evidence type="ECO:0000256" key="2">
    <source>
        <dbReference type="ARBA" id="ARBA00022692"/>
    </source>
</evidence>
<evidence type="ECO:0000256" key="4">
    <source>
        <dbReference type="ARBA" id="ARBA00023136"/>
    </source>
</evidence>
<dbReference type="InterPro" id="IPR020846">
    <property type="entry name" value="MFS_dom"/>
</dbReference>
<evidence type="ECO:0000313" key="8">
    <source>
        <dbReference type="EMBL" id="MDL5155245.1"/>
    </source>
</evidence>
<dbReference type="SUPFAM" id="SSF49464">
    <property type="entry name" value="Carboxypeptidase regulatory domain-like"/>
    <property type="match status" value="1"/>
</dbReference>
<evidence type="ECO:0000259" key="7">
    <source>
        <dbReference type="PROSITE" id="PS50850"/>
    </source>
</evidence>
<keyword evidence="9" id="KW-1185">Reference proteome</keyword>
<protein>
    <submittedName>
        <fullName evidence="8">MFS transporter</fullName>
    </submittedName>
</protein>
<feature type="domain" description="Major facilitator superfamily (MFS) profile" evidence="7">
    <location>
        <begin position="18"/>
        <end position="472"/>
    </location>
</feature>
<feature type="transmembrane region" description="Helical" evidence="6">
    <location>
        <begin position="142"/>
        <end position="164"/>
    </location>
</feature>
<name>A0ABT7M3J9_9PSEU</name>
<feature type="transmembrane region" description="Helical" evidence="6">
    <location>
        <begin position="18"/>
        <end position="42"/>
    </location>
</feature>
<dbReference type="Gene3D" id="1.20.1720.10">
    <property type="entry name" value="Multidrug resistance protein D"/>
    <property type="match status" value="1"/>
</dbReference>
<feature type="transmembrane region" description="Helical" evidence="6">
    <location>
        <begin position="54"/>
        <end position="72"/>
    </location>
</feature>
<dbReference type="InterPro" id="IPR011701">
    <property type="entry name" value="MFS"/>
</dbReference>
<comment type="subcellular location">
    <subcellularLocation>
        <location evidence="1">Cell membrane</location>
        <topology evidence="1">Multi-pass membrane protein</topology>
    </subcellularLocation>
</comment>
<evidence type="ECO:0000256" key="1">
    <source>
        <dbReference type="ARBA" id="ARBA00004651"/>
    </source>
</evidence>
<dbReference type="InterPro" id="IPR008969">
    <property type="entry name" value="CarboxyPept-like_regulatory"/>
</dbReference>
<feature type="transmembrane region" description="Helical" evidence="6">
    <location>
        <begin position="316"/>
        <end position="337"/>
    </location>
</feature>
<keyword evidence="3 6" id="KW-1133">Transmembrane helix</keyword>
<dbReference type="Proteomes" id="UP001231924">
    <property type="component" value="Unassembled WGS sequence"/>
</dbReference>
<dbReference type="RefSeq" id="WP_286051345.1">
    <property type="nucleotide sequence ID" value="NZ_JASVWF010000001.1"/>
</dbReference>
<dbReference type="PANTHER" id="PTHR42718">
    <property type="entry name" value="MAJOR FACILITATOR SUPERFAMILY MULTIDRUG TRANSPORTER MFSC"/>
    <property type="match status" value="1"/>
</dbReference>
<dbReference type="Gene3D" id="1.20.1250.20">
    <property type="entry name" value="MFS general substrate transporter like domains"/>
    <property type="match status" value="1"/>
</dbReference>
<dbReference type="CDD" id="cd17321">
    <property type="entry name" value="MFS_MMR_MDR_like"/>
    <property type="match status" value="1"/>
</dbReference>
<evidence type="ECO:0000313" key="9">
    <source>
        <dbReference type="Proteomes" id="UP001231924"/>
    </source>
</evidence>
<feature type="transmembrane region" description="Helical" evidence="6">
    <location>
        <begin position="344"/>
        <end position="363"/>
    </location>
</feature>
<evidence type="ECO:0000256" key="3">
    <source>
        <dbReference type="ARBA" id="ARBA00022989"/>
    </source>
</evidence>
<dbReference type="PRINTS" id="PR01036">
    <property type="entry name" value="TCRTETB"/>
</dbReference>
<accession>A0ABT7M3J9</accession>
<feature type="transmembrane region" description="Helical" evidence="6">
    <location>
        <begin position="208"/>
        <end position="226"/>
    </location>
</feature>
<feature type="transmembrane region" description="Helical" evidence="6">
    <location>
        <begin position="176"/>
        <end position="196"/>
    </location>
</feature>
<feature type="transmembrane region" description="Helical" evidence="6">
    <location>
        <begin position="109"/>
        <end position="130"/>
    </location>
</feature>
<feature type="transmembrane region" description="Helical" evidence="6">
    <location>
        <begin position="84"/>
        <end position="103"/>
    </location>
</feature>
<proteinExistence type="predicted"/>
<dbReference type="PROSITE" id="PS50850">
    <property type="entry name" value="MFS"/>
    <property type="match status" value="1"/>
</dbReference>
<gene>
    <name evidence="8" type="ORF">QRT03_04690</name>
</gene>
<evidence type="ECO:0000256" key="6">
    <source>
        <dbReference type="SAM" id="Phobius"/>
    </source>
</evidence>
<feature type="transmembrane region" description="Helical" evidence="6">
    <location>
        <begin position="418"/>
        <end position="437"/>
    </location>
</feature>
<feature type="region of interest" description="Disordered" evidence="5">
    <location>
        <begin position="476"/>
        <end position="513"/>
    </location>
</feature>
<reference evidence="8 9" key="1">
    <citation type="submission" date="2023-06" db="EMBL/GenBank/DDBJ databases">
        <title>Actinomycetospora Odt1-22.</title>
        <authorList>
            <person name="Supong K."/>
        </authorList>
    </citation>
    <scope>NUCLEOTIDE SEQUENCE [LARGE SCALE GENOMIC DNA]</scope>
    <source>
        <strain evidence="8 9">Odt1-22</strain>
    </source>
</reference>